<evidence type="ECO:0000256" key="2">
    <source>
        <dbReference type="ARBA" id="ARBA00023125"/>
    </source>
</evidence>
<evidence type="ECO:0000259" key="5">
    <source>
        <dbReference type="PROSITE" id="PS51900"/>
    </source>
</evidence>
<dbReference type="RefSeq" id="WP_089697028.1">
    <property type="nucleotide sequence ID" value="NZ_FNHL01000002.1"/>
</dbReference>
<reference evidence="7" key="1">
    <citation type="submission" date="2016-10" db="EMBL/GenBank/DDBJ databases">
        <authorList>
            <person name="Varghese N."/>
            <person name="Submissions S."/>
        </authorList>
    </citation>
    <scope>NUCLEOTIDE SEQUENCE [LARGE SCALE GENOMIC DNA]</scope>
    <source>
        <strain evidence="7">CGMCC 1.10119</strain>
    </source>
</reference>
<keyword evidence="1" id="KW-0229">DNA integration</keyword>
<evidence type="ECO:0000256" key="1">
    <source>
        <dbReference type="ARBA" id="ARBA00022908"/>
    </source>
</evidence>
<feature type="domain" description="Core-binding (CB)" evidence="5">
    <location>
        <begin position="8"/>
        <end position="93"/>
    </location>
</feature>
<dbReference type="InterPro" id="IPR011010">
    <property type="entry name" value="DNA_brk_join_enz"/>
</dbReference>
<name>A0A1G9TU80_9EURY</name>
<dbReference type="Pfam" id="PF02899">
    <property type="entry name" value="Phage_int_SAM_1"/>
    <property type="match status" value="1"/>
</dbReference>
<dbReference type="Proteomes" id="UP000199451">
    <property type="component" value="Unassembled WGS sequence"/>
</dbReference>
<dbReference type="InterPro" id="IPR002104">
    <property type="entry name" value="Integrase_catalytic"/>
</dbReference>
<dbReference type="Gene3D" id="1.10.443.10">
    <property type="entry name" value="Intergrase catalytic core"/>
    <property type="match status" value="1"/>
</dbReference>
<dbReference type="GO" id="GO:0006310">
    <property type="term" value="P:DNA recombination"/>
    <property type="evidence" value="ECO:0007669"/>
    <property type="project" value="UniProtKB-KW"/>
</dbReference>
<dbReference type="GO" id="GO:0015074">
    <property type="term" value="P:DNA integration"/>
    <property type="evidence" value="ECO:0007669"/>
    <property type="project" value="UniProtKB-KW"/>
</dbReference>
<protein>
    <submittedName>
        <fullName evidence="6">Site-specific recombinase XerD</fullName>
    </submittedName>
</protein>
<dbReference type="STRING" id="660521.SAMN04487949_1898"/>
<evidence type="ECO:0000313" key="6">
    <source>
        <dbReference type="EMBL" id="SDM50795.1"/>
    </source>
</evidence>
<dbReference type="Gene3D" id="1.10.150.130">
    <property type="match status" value="1"/>
</dbReference>
<dbReference type="InterPro" id="IPR050090">
    <property type="entry name" value="Tyrosine_recombinase_XerCD"/>
</dbReference>
<evidence type="ECO:0000313" key="7">
    <source>
        <dbReference type="Proteomes" id="UP000199451"/>
    </source>
</evidence>
<organism evidence="6 7">
    <name type="scientific">Halogranum gelatinilyticum</name>
    <dbReference type="NCBI Taxonomy" id="660521"/>
    <lineage>
        <taxon>Archaea</taxon>
        <taxon>Methanobacteriati</taxon>
        <taxon>Methanobacteriota</taxon>
        <taxon>Stenosarchaea group</taxon>
        <taxon>Halobacteria</taxon>
        <taxon>Halobacteriales</taxon>
        <taxon>Haloferacaceae</taxon>
    </lineage>
</organism>
<dbReference type="SUPFAM" id="SSF56349">
    <property type="entry name" value="DNA breaking-rejoining enzymes"/>
    <property type="match status" value="1"/>
</dbReference>
<dbReference type="InterPro" id="IPR044068">
    <property type="entry name" value="CB"/>
</dbReference>
<dbReference type="PANTHER" id="PTHR30349:SF41">
    <property type="entry name" value="INTEGRASE_RECOMBINASE PROTEIN MJ0367-RELATED"/>
    <property type="match status" value="1"/>
</dbReference>
<dbReference type="InterPro" id="IPR010998">
    <property type="entry name" value="Integrase_recombinase_N"/>
</dbReference>
<accession>A0A1G9TU80</accession>
<dbReference type="AlphaFoldDB" id="A0A1G9TU80"/>
<dbReference type="InterPro" id="IPR004107">
    <property type="entry name" value="Integrase_SAM-like_N"/>
</dbReference>
<proteinExistence type="predicted"/>
<keyword evidence="3" id="KW-0233">DNA recombination</keyword>
<sequence length="338" mass="39170">MTDDLEPLKPREAVKMYLDSRRNEVSDQTLQSHDYRLQKFVEWCQDNEITNMNDLGGRDLHFFRVHRREEDGLKPVTMQGQLSTLRRFLQFCATVDAVDSNLASKIILPRLKRGEEARDIKLEPDHAEAILEWLDTYHYASRKHVEVLLAWHTGMRIGAMHAIDVDDVDFEDLCIELRHRPESDTPLKNGIDGERDISITLEIGQVLHDYLEVNHFDVTDEFGRKPFLSSSHGRVSISNIRGDFYASTRPCNWGNCPHGRELAECEAINRTSASRCPSSVSAHPIRRGSITHQLRQDIPTDIVSGRVNATPEIIDKHYDRRTKRDRMEQRRQHLEKLE</sequence>
<evidence type="ECO:0000256" key="4">
    <source>
        <dbReference type="PROSITE-ProRule" id="PRU01248"/>
    </source>
</evidence>
<gene>
    <name evidence="6" type="ORF">SAMN04487949_1898</name>
</gene>
<evidence type="ECO:0000256" key="3">
    <source>
        <dbReference type="ARBA" id="ARBA00023172"/>
    </source>
</evidence>
<dbReference type="Pfam" id="PF00589">
    <property type="entry name" value="Phage_integrase"/>
    <property type="match status" value="1"/>
</dbReference>
<dbReference type="PROSITE" id="PS51900">
    <property type="entry name" value="CB"/>
    <property type="match status" value="1"/>
</dbReference>
<keyword evidence="7" id="KW-1185">Reference proteome</keyword>
<keyword evidence="2 4" id="KW-0238">DNA-binding</keyword>
<dbReference type="GO" id="GO:0003677">
    <property type="term" value="F:DNA binding"/>
    <property type="evidence" value="ECO:0007669"/>
    <property type="project" value="UniProtKB-UniRule"/>
</dbReference>
<dbReference type="InterPro" id="IPR013762">
    <property type="entry name" value="Integrase-like_cat_sf"/>
</dbReference>
<dbReference type="OrthoDB" id="198497at2157"/>
<dbReference type="PANTHER" id="PTHR30349">
    <property type="entry name" value="PHAGE INTEGRASE-RELATED"/>
    <property type="match status" value="1"/>
</dbReference>
<dbReference type="EMBL" id="FNHL01000002">
    <property type="protein sequence ID" value="SDM50795.1"/>
    <property type="molecule type" value="Genomic_DNA"/>
</dbReference>